<gene>
    <name evidence="6" type="primary">phoR</name>
    <name evidence="6" type="ORF">LzC2_11300</name>
</gene>
<dbReference type="CDD" id="cd00082">
    <property type="entry name" value="HisKA"/>
    <property type="match status" value="1"/>
</dbReference>
<dbReference type="EMBL" id="WTPX01000024">
    <property type="protein sequence ID" value="NNJ25068.1"/>
    <property type="molecule type" value="Genomic_DNA"/>
</dbReference>
<evidence type="ECO:0000256" key="1">
    <source>
        <dbReference type="ARBA" id="ARBA00000085"/>
    </source>
</evidence>
<dbReference type="InterPro" id="IPR003594">
    <property type="entry name" value="HATPase_dom"/>
</dbReference>
<evidence type="ECO:0000313" key="6">
    <source>
        <dbReference type="EMBL" id="NNJ25068.1"/>
    </source>
</evidence>
<dbReference type="Proteomes" id="UP000609651">
    <property type="component" value="Unassembled WGS sequence"/>
</dbReference>
<feature type="domain" description="Histidine kinase" evidence="5">
    <location>
        <begin position="64"/>
        <end position="285"/>
    </location>
</feature>
<evidence type="ECO:0000259" key="5">
    <source>
        <dbReference type="PROSITE" id="PS50109"/>
    </source>
</evidence>
<organism evidence="6 7">
    <name type="scientific">Alienimonas chondri</name>
    <dbReference type="NCBI Taxonomy" id="2681879"/>
    <lineage>
        <taxon>Bacteria</taxon>
        <taxon>Pseudomonadati</taxon>
        <taxon>Planctomycetota</taxon>
        <taxon>Planctomycetia</taxon>
        <taxon>Planctomycetales</taxon>
        <taxon>Planctomycetaceae</taxon>
        <taxon>Alienimonas</taxon>
    </lineage>
</organism>
<keyword evidence="7" id="KW-1185">Reference proteome</keyword>
<dbReference type="SUPFAM" id="SSF47384">
    <property type="entry name" value="Homodimeric domain of signal transducing histidine kinase"/>
    <property type="match status" value="1"/>
</dbReference>
<feature type="transmembrane region" description="Helical" evidence="4">
    <location>
        <begin position="29"/>
        <end position="47"/>
    </location>
</feature>
<evidence type="ECO:0000256" key="2">
    <source>
        <dbReference type="ARBA" id="ARBA00012438"/>
    </source>
</evidence>
<dbReference type="InterPro" id="IPR005467">
    <property type="entry name" value="His_kinase_dom"/>
</dbReference>
<dbReference type="PRINTS" id="PR00344">
    <property type="entry name" value="BCTRLSENSOR"/>
</dbReference>
<dbReference type="PANTHER" id="PTHR43547">
    <property type="entry name" value="TWO-COMPONENT HISTIDINE KINASE"/>
    <property type="match status" value="1"/>
</dbReference>
<dbReference type="PANTHER" id="PTHR43547:SF2">
    <property type="entry name" value="HYBRID SIGNAL TRANSDUCTION HISTIDINE KINASE C"/>
    <property type="match status" value="1"/>
</dbReference>
<protein>
    <recommendedName>
        <fullName evidence="2">histidine kinase</fullName>
        <ecNumber evidence="2">2.7.13.3</ecNumber>
    </recommendedName>
</protein>
<evidence type="ECO:0000256" key="3">
    <source>
        <dbReference type="ARBA" id="ARBA00022553"/>
    </source>
</evidence>
<dbReference type="Gene3D" id="3.30.565.10">
    <property type="entry name" value="Histidine kinase-like ATPase, C-terminal domain"/>
    <property type="match status" value="1"/>
</dbReference>
<keyword evidence="4" id="KW-0812">Transmembrane</keyword>
<dbReference type="GO" id="GO:0004673">
    <property type="term" value="F:protein histidine kinase activity"/>
    <property type="evidence" value="ECO:0007669"/>
    <property type="project" value="UniProtKB-EC"/>
</dbReference>
<dbReference type="Pfam" id="PF00512">
    <property type="entry name" value="HisKA"/>
    <property type="match status" value="1"/>
</dbReference>
<comment type="caution">
    <text evidence="6">The sequence shown here is derived from an EMBL/GenBank/DDBJ whole genome shotgun (WGS) entry which is preliminary data.</text>
</comment>
<dbReference type="SMART" id="SM00387">
    <property type="entry name" value="HATPase_c"/>
    <property type="match status" value="1"/>
</dbReference>
<reference evidence="6 7" key="1">
    <citation type="journal article" date="2020" name="Syst. Appl. Microbiol.">
        <title>Alienimonas chondri sp. nov., a novel planctomycete isolated from the biofilm of the red alga Chondrus crispus.</title>
        <authorList>
            <person name="Vitorino I."/>
            <person name="Albuquerque L."/>
            <person name="Wiegand S."/>
            <person name="Kallscheuer N."/>
            <person name="da Costa M.S."/>
            <person name="Lobo-da-Cunha A."/>
            <person name="Jogler C."/>
            <person name="Lage O.M."/>
        </authorList>
    </citation>
    <scope>NUCLEOTIDE SEQUENCE [LARGE SCALE GENOMIC DNA]</scope>
    <source>
        <strain evidence="6 7">LzC2</strain>
    </source>
</reference>
<dbReference type="EC" id="2.7.13.3" evidence="2"/>
<dbReference type="Gene3D" id="1.10.287.130">
    <property type="match status" value="1"/>
</dbReference>
<accession>A0ABX1VBC0</accession>
<dbReference type="InterPro" id="IPR004358">
    <property type="entry name" value="Sig_transdc_His_kin-like_C"/>
</dbReference>
<keyword evidence="4" id="KW-1133">Transmembrane helix</keyword>
<dbReference type="RefSeq" id="WP_315854544.1">
    <property type="nucleotide sequence ID" value="NZ_WTPX01000024.1"/>
</dbReference>
<comment type="catalytic activity">
    <reaction evidence="1">
        <text>ATP + protein L-histidine = ADP + protein N-phospho-L-histidine.</text>
        <dbReference type="EC" id="2.7.13.3"/>
    </reaction>
</comment>
<dbReference type="InterPro" id="IPR036890">
    <property type="entry name" value="HATPase_C_sf"/>
</dbReference>
<name>A0ABX1VBC0_9PLAN</name>
<keyword evidence="3" id="KW-0597">Phosphoprotein</keyword>
<keyword evidence="6" id="KW-0808">Transferase</keyword>
<dbReference type="SUPFAM" id="SSF55874">
    <property type="entry name" value="ATPase domain of HSP90 chaperone/DNA topoisomerase II/histidine kinase"/>
    <property type="match status" value="1"/>
</dbReference>
<dbReference type="InterPro" id="IPR036097">
    <property type="entry name" value="HisK_dim/P_sf"/>
</dbReference>
<dbReference type="Pfam" id="PF02518">
    <property type="entry name" value="HATPase_c"/>
    <property type="match status" value="1"/>
</dbReference>
<evidence type="ECO:0000256" key="4">
    <source>
        <dbReference type="SAM" id="Phobius"/>
    </source>
</evidence>
<dbReference type="InterPro" id="IPR003661">
    <property type="entry name" value="HisK_dim/P_dom"/>
</dbReference>
<dbReference type="PROSITE" id="PS50109">
    <property type="entry name" value="HIS_KIN"/>
    <property type="match status" value="1"/>
</dbReference>
<evidence type="ECO:0000313" key="7">
    <source>
        <dbReference type="Proteomes" id="UP000609651"/>
    </source>
</evidence>
<proteinExistence type="predicted"/>
<keyword evidence="4" id="KW-0472">Membrane</keyword>
<sequence length="286" mass="31696">MVLLALNVALMIAWIIVLSRTLYITALTVGTVLFALVLVGSTAYLVLSIKAVRLHARQVNFVDSVTHELKTPLAAAKLYLETMQLRPDMPAEKRTECLEVMASELNRLEDLITQILEVGRLERLGMGVEVEDVDVAPLLRRAMTTAAAHHKYDPDEIFTADLSPVIVPARRMVLETIFGNLLDNAVKYGGQDGAPPRVTVEVLERRGRVVTRIADDGAGVPAEFRKKIFDLFYRGGNELERTRRGTGLGLYIVRTLVTLLHGKVRVFDRADGPGSVFEVDLPGIRR</sequence>
<dbReference type="SMART" id="SM00388">
    <property type="entry name" value="HisKA"/>
    <property type="match status" value="1"/>
</dbReference>
<dbReference type="CDD" id="cd00075">
    <property type="entry name" value="HATPase"/>
    <property type="match status" value="1"/>
</dbReference>